<dbReference type="AlphaFoldDB" id="A0ABD0YF07"/>
<dbReference type="SUPFAM" id="SSF48452">
    <property type="entry name" value="TPR-like"/>
    <property type="match status" value="1"/>
</dbReference>
<evidence type="ECO:0000256" key="1">
    <source>
        <dbReference type="ARBA" id="ARBA00022737"/>
    </source>
</evidence>
<name>A0ABD0YF07_9HEMI</name>
<sequence>MEVGEQANLIVSPRFGYGSLGLEPNIPPDSTMHYDVELLEVKYGPSVSELSLNQRINTGNRKKDRGNWWYMRGEYSFAIQCYRRALEYFDDTDLPSLNTEEEVHILLEERLKTYNNLAAAQLKIKAHNAALISLEHVLTCQPSNVKALYRKAKILKEQGELESSVKCIREALSVEPNSQSLLQELSTLLATQKEENSKRRDLYKKMFRNTRDSEKTEGETQDNGNVSNCSFCYSFSS</sequence>
<dbReference type="Pfam" id="PF13181">
    <property type="entry name" value="TPR_8"/>
    <property type="match status" value="1"/>
</dbReference>
<keyword evidence="3" id="KW-0413">Isomerase</keyword>
<feature type="repeat" description="TPR" evidence="4">
    <location>
        <begin position="145"/>
        <end position="178"/>
    </location>
</feature>
<comment type="caution">
    <text evidence="6">The sequence shown here is derived from an EMBL/GenBank/DDBJ whole genome shotgun (WGS) entry which is preliminary data.</text>
</comment>
<evidence type="ECO:0000256" key="3">
    <source>
        <dbReference type="PROSITE-ProRule" id="PRU00277"/>
    </source>
</evidence>
<dbReference type="EC" id="5.2.1.8" evidence="3"/>
<dbReference type="SMART" id="SM00028">
    <property type="entry name" value="TPR"/>
    <property type="match status" value="3"/>
</dbReference>
<dbReference type="InterPro" id="IPR050754">
    <property type="entry name" value="FKBP4/5/8-like"/>
</dbReference>
<keyword evidence="7" id="KW-1185">Reference proteome</keyword>
<dbReference type="GO" id="GO:0003755">
    <property type="term" value="F:peptidyl-prolyl cis-trans isomerase activity"/>
    <property type="evidence" value="ECO:0007669"/>
    <property type="project" value="UniProtKB-KW"/>
</dbReference>
<reference evidence="6 7" key="1">
    <citation type="submission" date="2024-07" db="EMBL/GenBank/DDBJ databases">
        <title>Chromosome-level genome assembly of the water stick insect Ranatra chinensis (Heteroptera: Nepidae).</title>
        <authorList>
            <person name="Liu X."/>
        </authorList>
    </citation>
    <scope>NUCLEOTIDE SEQUENCE [LARGE SCALE GENOMIC DNA]</scope>
    <source>
        <strain evidence="6">Cailab_2021Rc</strain>
        <tissue evidence="6">Muscle</tissue>
    </source>
</reference>
<keyword evidence="2 4" id="KW-0802">TPR repeat</keyword>
<dbReference type="InterPro" id="IPR011990">
    <property type="entry name" value="TPR-like_helical_dom_sf"/>
</dbReference>
<dbReference type="InterPro" id="IPR019734">
    <property type="entry name" value="TPR_rpt"/>
</dbReference>
<keyword evidence="1" id="KW-0677">Repeat</keyword>
<dbReference type="SUPFAM" id="SSF54534">
    <property type="entry name" value="FKBP-like"/>
    <property type="match status" value="1"/>
</dbReference>
<comment type="catalytic activity">
    <reaction evidence="3">
        <text>[protein]-peptidylproline (omega=180) = [protein]-peptidylproline (omega=0)</text>
        <dbReference type="Rhea" id="RHEA:16237"/>
        <dbReference type="Rhea" id="RHEA-COMP:10747"/>
        <dbReference type="Rhea" id="RHEA-COMP:10748"/>
        <dbReference type="ChEBI" id="CHEBI:83833"/>
        <dbReference type="ChEBI" id="CHEBI:83834"/>
        <dbReference type="EC" id="5.2.1.8"/>
    </reaction>
</comment>
<accession>A0ABD0YF07</accession>
<proteinExistence type="predicted"/>
<dbReference type="Pfam" id="PF00254">
    <property type="entry name" value="FKBP_C"/>
    <property type="match status" value="1"/>
</dbReference>
<dbReference type="Gene3D" id="3.10.50.40">
    <property type="match status" value="1"/>
</dbReference>
<evidence type="ECO:0000256" key="4">
    <source>
        <dbReference type="PROSITE-ProRule" id="PRU00339"/>
    </source>
</evidence>
<keyword evidence="3" id="KW-0697">Rotamase</keyword>
<evidence type="ECO:0000256" key="2">
    <source>
        <dbReference type="ARBA" id="ARBA00022803"/>
    </source>
</evidence>
<evidence type="ECO:0000313" key="7">
    <source>
        <dbReference type="Proteomes" id="UP001558652"/>
    </source>
</evidence>
<dbReference type="InterPro" id="IPR001179">
    <property type="entry name" value="PPIase_FKBP_dom"/>
</dbReference>
<dbReference type="Proteomes" id="UP001558652">
    <property type="component" value="Unassembled WGS sequence"/>
</dbReference>
<evidence type="ECO:0000313" key="6">
    <source>
        <dbReference type="EMBL" id="KAL1129896.1"/>
    </source>
</evidence>
<dbReference type="PROSITE" id="PS50005">
    <property type="entry name" value="TPR"/>
    <property type="match status" value="1"/>
</dbReference>
<dbReference type="PANTHER" id="PTHR46512">
    <property type="entry name" value="PEPTIDYLPROLYL ISOMERASE"/>
    <property type="match status" value="1"/>
</dbReference>
<dbReference type="PROSITE" id="PS50059">
    <property type="entry name" value="FKBP_PPIASE"/>
    <property type="match status" value="1"/>
</dbReference>
<gene>
    <name evidence="6" type="ORF">AAG570_012840</name>
</gene>
<dbReference type="Gene3D" id="1.25.40.10">
    <property type="entry name" value="Tetratricopeptide repeat domain"/>
    <property type="match status" value="1"/>
</dbReference>
<evidence type="ECO:0000259" key="5">
    <source>
        <dbReference type="PROSITE" id="PS50059"/>
    </source>
</evidence>
<feature type="domain" description="PPIase FKBP-type" evidence="5">
    <location>
        <begin position="1"/>
        <end position="42"/>
    </location>
</feature>
<dbReference type="PANTHER" id="PTHR46512:SF1">
    <property type="entry name" value="PEPTIDYLPROLYL ISOMERASE"/>
    <property type="match status" value="1"/>
</dbReference>
<dbReference type="EMBL" id="JBFDAA010000008">
    <property type="protein sequence ID" value="KAL1129896.1"/>
    <property type="molecule type" value="Genomic_DNA"/>
</dbReference>
<protein>
    <recommendedName>
        <fullName evidence="3">peptidylprolyl isomerase</fullName>
        <ecNumber evidence="3">5.2.1.8</ecNumber>
    </recommendedName>
</protein>
<organism evidence="6 7">
    <name type="scientific">Ranatra chinensis</name>
    <dbReference type="NCBI Taxonomy" id="642074"/>
    <lineage>
        <taxon>Eukaryota</taxon>
        <taxon>Metazoa</taxon>
        <taxon>Ecdysozoa</taxon>
        <taxon>Arthropoda</taxon>
        <taxon>Hexapoda</taxon>
        <taxon>Insecta</taxon>
        <taxon>Pterygota</taxon>
        <taxon>Neoptera</taxon>
        <taxon>Paraneoptera</taxon>
        <taxon>Hemiptera</taxon>
        <taxon>Heteroptera</taxon>
        <taxon>Panheteroptera</taxon>
        <taxon>Nepomorpha</taxon>
        <taxon>Nepidae</taxon>
        <taxon>Ranatrinae</taxon>
        <taxon>Ranatra</taxon>
    </lineage>
</organism>
<dbReference type="InterPro" id="IPR046357">
    <property type="entry name" value="PPIase_dom_sf"/>
</dbReference>